<feature type="non-terminal residue" evidence="2">
    <location>
        <position position="1"/>
    </location>
</feature>
<feature type="region of interest" description="Disordered" evidence="1">
    <location>
        <begin position="204"/>
        <end position="233"/>
    </location>
</feature>
<feature type="compositionally biased region" description="Polar residues" evidence="1">
    <location>
        <begin position="602"/>
        <end position="617"/>
    </location>
</feature>
<feature type="non-terminal residue" evidence="2">
    <location>
        <position position="1272"/>
    </location>
</feature>
<feature type="compositionally biased region" description="Polar residues" evidence="1">
    <location>
        <begin position="518"/>
        <end position="536"/>
    </location>
</feature>
<protein>
    <submittedName>
        <fullName evidence="2">Uncharacterized protein</fullName>
    </submittedName>
</protein>
<evidence type="ECO:0000313" key="2">
    <source>
        <dbReference type="EMBL" id="GIM11070.1"/>
    </source>
</evidence>
<evidence type="ECO:0000313" key="3">
    <source>
        <dbReference type="Proteomes" id="UP000722791"/>
    </source>
</evidence>
<feature type="region of interest" description="Disordered" evidence="1">
    <location>
        <begin position="1230"/>
        <end position="1272"/>
    </location>
</feature>
<dbReference type="EMBL" id="BNCQ01000037">
    <property type="protein sequence ID" value="GIM11070.1"/>
    <property type="molecule type" value="Genomic_DNA"/>
</dbReference>
<feature type="region of interest" description="Disordered" evidence="1">
    <location>
        <begin position="675"/>
        <end position="740"/>
    </location>
</feature>
<sequence length="1272" mass="137771">PRWAAWRTKIHLQDLGALSLVVVRNEADASGRNFLIIKDVAHQLRTLGAPISDRHLNSWVDAKKSLKKIIVNDHILLGRLKDLQVVGQRASAIKLASCAAICRAIGNVAILRTLCLSIAELKKEHPPLHATCGTVTPVQLKRAELYEARLPAAKRLRSMQRIISVEGMHDKKDTPLQVSIQEADRFQTPLPHSTDGTCDMAHEHSTAAAAEAQRTSTPPLTIRTRPEDGATADTISTKADPAVCRWRVSFAGCSKEAQQPMPSIPKSQVAATSIPAGVPQKTTPHNVLVHQAAVLTKSPSGAKGTSPAADVSNTNTDTMTSPYSMTSTHTSSSGHQPTTVPTIQITDTECRSPDSMPPCSLQPSKQSNIHVFKQADSNTILKSSAPALPLYTRMASNNRTAGSFCNNNQTTASTPALLQRVIRRVGPHATSQHNRAQLQGNTASSIAGRNPGASAVITDGAPNCISTAVPMLNSHLGQQPTVITSSTGARTGMLHNPNISNVGVSAPDGPMLFTSKSSLTPSKSNTQVMAQHTSSSPPIPMHEKHAPSPAGSPFPRRAMFHSISTRQAFKKPHPTTDHDATHIPTVPGASANKVRCGIRSIPSGTQPSITPIQQQAAPTGRSPQGVPISTAVSDPPPTHPSFQQAPVANDPAVLITSCKEPAAQPSPVVPLMKANRSPVLDSSPPCSSSVKSKQSPVVMSTLQQVTTSKISGNPNRPATSNKTNLRSCSDGPQPYISTRSTIPSTRAASSDAGHYYPSGVPFQSTLPMKHWSGADISRYGILTSIGNGKRKMAPACMPVVSELHALENWCRAPYNFTAGGTIGVSESTYKGIKNTVSKFLGFAHQFLGVHLPYLSLRLFSNQHIIINFIDFMVARAGRQHTAVEITRLVKLVEYLRQHDAQDSHQTSHCKRLREWLHNIGRQLRQSYPRAPPPSAKAISVPDGRIQHNSLPDKSEVLTFVHSLQEVASDALKHDLSIAKSVSLEAAITSMHALVAVLLSGLYLPPLRMSALSTLMVPGITTCSNKDCKQRACRGNNLTEIVRKQNHQDADPSSSGPSCSTNPPNRVACVACMQLELNHHKTARFSENGQPLTVILPSDLSSLIKTYVRHARPVLMQCAPTEDQMSSHLLLIDKNGQPFNNGFAMEWKDIEERYGAPWEHIPPQKLRHIHSTSAYTSLVQEVARKLPDLRPHAQVMGNSLRMWDSHYIQRPGSIMAQAGVDSLNKWREAQLNPSGKKVLEDRNYEEEAGKQANGKRQHKKGEHEEGVEKKYDD</sequence>
<feature type="region of interest" description="Disordered" evidence="1">
    <location>
        <begin position="518"/>
        <end position="556"/>
    </location>
</feature>
<feature type="compositionally biased region" description="Basic and acidic residues" evidence="1">
    <location>
        <begin position="1236"/>
        <end position="1248"/>
    </location>
</feature>
<name>A0A8J4GMJ0_9CHLO</name>
<feature type="region of interest" description="Disordered" evidence="1">
    <location>
        <begin position="602"/>
        <end position="640"/>
    </location>
</feature>
<feature type="compositionally biased region" description="Low complexity" evidence="1">
    <location>
        <begin position="316"/>
        <end position="339"/>
    </location>
</feature>
<gene>
    <name evidence="2" type="ORF">Vretimale_14422</name>
</gene>
<proteinExistence type="predicted"/>
<feature type="compositionally biased region" description="Basic and acidic residues" evidence="1">
    <location>
        <begin position="1260"/>
        <end position="1272"/>
    </location>
</feature>
<feature type="compositionally biased region" description="Low complexity" evidence="1">
    <location>
        <begin position="677"/>
        <end position="700"/>
    </location>
</feature>
<feature type="compositionally biased region" description="Polar residues" evidence="1">
    <location>
        <begin position="701"/>
        <end position="727"/>
    </location>
</feature>
<comment type="caution">
    <text evidence="2">The sequence shown here is derived from an EMBL/GenBank/DDBJ whole genome shotgun (WGS) entry which is preliminary data.</text>
</comment>
<feature type="region of interest" description="Disordered" evidence="1">
    <location>
        <begin position="569"/>
        <end position="590"/>
    </location>
</feature>
<organism evidence="2 3">
    <name type="scientific">Volvox reticuliferus</name>
    <dbReference type="NCBI Taxonomy" id="1737510"/>
    <lineage>
        <taxon>Eukaryota</taxon>
        <taxon>Viridiplantae</taxon>
        <taxon>Chlorophyta</taxon>
        <taxon>core chlorophytes</taxon>
        <taxon>Chlorophyceae</taxon>
        <taxon>CS clade</taxon>
        <taxon>Chlamydomonadales</taxon>
        <taxon>Volvocaceae</taxon>
        <taxon>Volvox</taxon>
    </lineage>
</organism>
<feature type="region of interest" description="Disordered" evidence="1">
    <location>
        <begin position="298"/>
        <end position="339"/>
    </location>
</feature>
<accession>A0A8J4GMJ0</accession>
<reference evidence="2" key="1">
    <citation type="journal article" date="2021" name="Proc. Natl. Acad. Sci. U.S.A.">
        <title>Three genomes in the algal genus Volvox reveal the fate of a haploid sex-determining region after a transition to homothallism.</title>
        <authorList>
            <person name="Yamamoto K."/>
            <person name="Hamaji T."/>
            <person name="Kawai-Toyooka H."/>
            <person name="Matsuzaki R."/>
            <person name="Takahashi F."/>
            <person name="Nishimura Y."/>
            <person name="Kawachi M."/>
            <person name="Noguchi H."/>
            <person name="Minakuchi Y."/>
            <person name="Umen J.G."/>
            <person name="Toyoda A."/>
            <person name="Nozaki H."/>
        </authorList>
    </citation>
    <scope>NUCLEOTIDE SEQUENCE</scope>
    <source>
        <strain evidence="2">NIES-3785</strain>
    </source>
</reference>
<evidence type="ECO:0000256" key="1">
    <source>
        <dbReference type="SAM" id="MobiDB-lite"/>
    </source>
</evidence>
<dbReference type="Proteomes" id="UP000722791">
    <property type="component" value="Unassembled WGS sequence"/>
</dbReference>
<dbReference type="AlphaFoldDB" id="A0A8J4GMJ0"/>